<evidence type="ECO:0000313" key="2">
    <source>
        <dbReference type="WBParaSite" id="MCU_003680-RB"/>
    </source>
</evidence>
<organism evidence="2">
    <name type="scientific">Mesocestoides corti</name>
    <name type="common">Flatworm</name>
    <dbReference type="NCBI Taxonomy" id="53468"/>
    <lineage>
        <taxon>Eukaryota</taxon>
        <taxon>Metazoa</taxon>
        <taxon>Spiralia</taxon>
        <taxon>Lophotrochozoa</taxon>
        <taxon>Platyhelminthes</taxon>
        <taxon>Cestoda</taxon>
        <taxon>Eucestoda</taxon>
        <taxon>Cyclophyllidea</taxon>
        <taxon>Mesocestoididae</taxon>
        <taxon>Mesocestoides</taxon>
    </lineage>
</organism>
<dbReference type="AlphaFoldDB" id="A0A5K3EWL6"/>
<feature type="region of interest" description="Disordered" evidence="1">
    <location>
        <begin position="1"/>
        <end position="20"/>
    </location>
</feature>
<feature type="compositionally biased region" description="Basic residues" evidence="1">
    <location>
        <begin position="429"/>
        <end position="439"/>
    </location>
</feature>
<sequence length="502" mass="55699">MQVFTNNEYQDNKSSEQQGLSKKKRNILLVADLNSVPKKPARILQWLVDTRMVTSEALKKMETSEGEGPQLDDLPIIASLLSVNLNPFSATRLISLLEVIGSEERGRSDSALTTVFDVIEGLLKGIMSDRDISDTTVYCEGPQNWPLLQGFLRVNLLPFSLARNIQLLIELLSTLSACCNSIVTSTKLPTVMRVAEALVGSFLGKPDFLTLQVTNLSSLADWCLLVRRKSGEGDIADSTGGPKDSPCVPQRCSEGPVFSSVASHRRRPFMEALYKAVELTAPETLDWTHEIVHLDAASRILPSDIRDRIRELEYDLSLRDALFPLPEVPGHLQYLLPDAWANLGELKSILSEVETLIGAAAFQIYSTTGSKPVADAETIETFSDRDFSLELAALARFYASFKKWTIDAEKRTRNYAKASSCKVPSPSSAHRRNGHPRHQRACESASRSSRNGHDKHDSDRKRQNSRHLNTVGIMDNILAGLDSEPLYADIHKVLAKTQQNES</sequence>
<accession>A0A5K3EWL6</accession>
<feature type="region of interest" description="Disordered" evidence="1">
    <location>
        <begin position="415"/>
        <end position="468"/>
    </location>
</feature>
<dbReference type="WBParaSite" id="MCU_003680-RB">
    <property type="protein sequence ID" value="MCU_003680-RB"/>
    <property type="gene ID" value="MCU_003680"/>
</dbReference>
<feature type="compositionally biased region" description="Basic and acidic residues" evidence="1">
    <location>
        <begin position="451"/>
        <end position="462"/>
    </location>
</feature>
<dbReference type="InterPro" id="IPR042201">
    <property type="entry name" value="FH2_Formin_sf"/>
</dbReference>
<dbReference type="Gene3D" id="1.20.58.2220">
    <property type="entry name" value="Formin, FH2 domain"/>
    <property type="match status" value="1"/>
</dbReference>
<evidence type="ECO:0000256" key="1">
    <source>
        <dbReference type="SAM" id="MobiDB-lite"/>
    </source>
</evidence>
<proteinExistence type="predicted"/>
<name>A0A5K3EWL6_MESCO</name>
<protein>
    <submittedName>
        <fullName evidence="2">Uncharacterized protein</fullName>
    </submittedName>
</protein>
<reference evidence="2" key="1">
    <citation type="submission" date="2019-11" db="UniProtKB">
        <authorList>
            <consortium name="WormBaseParasite"/>
        </authorList>
    </citation>
    <scope>IDENTIFICATION</scope>
</reference>